<dbReference type="InterPro" id="IPR029058">
    <property type="entry name" value="AB_hydrolase_fold"/>
</dbReference>
<dbReference type="Gene3D" id="3.40.50.1820">
    <property type="entry name" value="alpha/beta hydrolase"/>
    <property type="match status" value="1"/>
</dbReference>
<evidence type="ECO:0000256" key="3">
    <source>
        <dbReference type="SAM" id="SignalP"/>
    </source>
</evidence>
<gene>
    <name evidence="5" type="ORF">JIN81_11455</name>
</gene>
<feature type="domain" description="BD-FAE-like" evidence="4">
    <location>
        <begin position="49"/>
        <end position="242"/>
    </location>
</feature>
<dbReference type="RefSeq" id="WP_200279370.1">
    <property type="nucleotide sequence ID" value="NZ_JAENII010000008.1"/>
</dbReference>
<evidence type="ECO:0000313" key="6">
    <source>
        <dbReference type="Proteomes" id="UP000658278"/>
    </source>
</evidence>
<feature type="signal peptide" evidence="3">
    <location>
        <begin position="1"/>
        <end position="19"/>
    </location>
</feature>
<dbReference type="SUPFAM" id="SSF53474">
    <property type="entry name" value="alpha/beta-Hydrolases"/>
    <property type="match status" value="1"/>
</dbReference>
<comment type="similarity">
    <text evidence="1">Belongs to the 'GDXG' lipolytic enzyme family.</text>
</comment>
<evidence type="ECO:0000313" key="5">
    <source>
        <dbReference type="EMBL" id="MBK1827638.1"/>
    </source>
</evidence>
<protein>
    <submittedName>
        <fullName evidence="5">Alpha/beta hydrolase</fullName>
    </submittedName>
</protein>
<dbReference type="PANTHER" id="PTHR48081:SF30">
    <property type="entry name" value="ACETYL-HYDROLASE LIPR-RELATED"/>
    <property type="match status" value="1"/>
</dbReference>
<dbReference type="Proteomes" id="UP000658278">
    <property type="component" value="Unassembled WGS sequence"/>
</dbReference>
<evidence type="ECO:0000256" key="2">
    <source>
        <dbReference type="ARBA" id="ARBA00022801"/>
    </source>
</evidence>
<dbReference type="EMBL" id="JAENII010000008">
    <property type="protein sequence ID" value="MBK1827638.1"/>
    <property type="molecule type" value="Genomic_DNA"/>
</dbReference>
<evidence type="ECO:0000256" key="1">
    <source>
        <dbReference type="ARBA" id="ARBA00010515"/>
    </source>
</evidence>
<keyword evidence="6" id="KW-1185">Reference proteome</keyword>
<dbReference type="Pfam" id="PF20434">
    <property type="entry name" value="BD-FAE"/>
    <property type="match status" value="1"/>
</dbReference>
<keyword evidence="3" id="KW-0732">Signal</keyword>
<name>A0A934RDD6_9BACT</name>
<dbReference type="InterPro" id="IPR050300">
    <property type="entry name" value="GDXG_lipolytic_enzyme"/>
</dbReference>
<evidence type="ECO:0000259" key="4">
    <source>
        <dbReference type="Pfam" id="PF20434"/>
    </source>
</evidence>
<reference evidence="5" key="1">
    <citation type="submission" date="2021-01" db="EMBL/GenBank/DDBJ databases">
        <title>Modified the classification status of verrucomicrobia.</title>
        <authorList>
            <person name="Feng X."/>
        </authorList>
    </citation>
    <scope>NUCLEOTIDE SEQUENCE</scope>
    <source>
        <strain evidence="5">KCTC 22201</strain>
    </source>
</reference>
<dbReference type="InterPro" id="IPR049492">
    <property type="entry name" value="BD-FAE-like_dom"/>
</dbReference>
<dbReference type="AlphaFoldDB" id="A0A934RDD6"/>
<keyword evidence="2 5" id="KW-0378">Hydrolase</keyword>
<accession>A0A934RDD6</accession>
<dbReference type="PANTHER" id="PTHR48081">
    <property type="entry name" value="AB HYDROLASE SUPERFAMILY PROTEIN C4A8.06C"/>
    <property type="match status" value="1"/>
</dbReference>
<comment type="caution">
    <text evidence="5">The sequence shown here is derived from an EMBL/GenBank/DDBJ whole genome shotgun (WGS) entry which is preliminary data.</text>
</comment>
<organism evidence="5 6">
    <name type="scientific">Haloferula rosea</name>
    <dbReference type="NCBI Taxonomy" id="490093"/>
    <lineage>
        <taxon>Bacteria</taxon>
        <taxon>Pseudomonadati</taxon>
        <taxon>Verrucomicrobiota</taxon>
        <taxon>Verrucomicrobiia</taxon>
        <taxon>Verrucomicrobiales</taxon>
        <taxon>Verrucomicrobiaceae</taxon>
        <taxon>Haloferula</taxon>
    </lineage>
</organism>
<proteinExistence type="inferred from homology"/>
<feature type="chain" id="PRO_5037412518" evidence="3">
    <location>
        <begin position="20"/>
        <end position="309"/>
    </location>
</feature>
<dbReference type="GO" id="GO:0004806">
    <property type="term" value="F:triacylglycerol lipase activity"/>
    <property type="evidence" value="ECO:0007669"/>
    <property type="project" value="TreeGrafter"/>
</dbReference>
<sequence>MKSLLLSTALLAGALSLSAAEYDASVPQSTHSEVSYGPHKRNVLDFWKAASDEPTPLVFVIHGGGWGGNSKEAIHKFVDTNKLLDAGISVVAINYRYLKQAGELSPPVKAPLFDAARALQFVRSKADDWNIDKARIGAVGGSAGGCSSLWLAYRDDLAEPDSDDPIARESTRLHCVAGIRVQTTLDPKQMKEWIPNSRYGERAFAKKDFPEFLAARDDLMPEIQQFSPYHLLTADDPATYLFYQTPPNPGGKEKDPTHSANFGVGLLKRCQELGVDCEFVHPGQEDVVHPTATDYLITKLKAPIEESKK</sequence>